<feature type="transmembrane region" description="Helical" evidence="1">
    <location>
        <begin position="12"/>
        <end position="27"/>
    </location>
</feature>
<reference evidence="2 3" key="1">
    <citation type="submission" date="2015-02" db="EMBL/GenBank/DDBJ databases">
        <title>Genome Sequence of Jannaschia aquimarina DSM28248, a member of the Roseobacter clade.</title>
        <authorList>
            <person name="Voget S."/>
            <person name="Daniel R."/>
        </authorList>
    </citation>
    <scope>NUCLEOTIDE SEQUENCE [LARGE SCALE GENOMIC DNA]</scope>
    <source>
        <strain evidence="2 3">GSW-M26</strain>
    </source>
</reference>
<dbReference type="Proteomes" id="UP000032232">
    <property type="component" value="Unassembled WGS sequence"/>
</dbReference>
<feature type="transmembrane region" description="Helical" evidence="1">
    <location>
        <begin position="90"/>
        <end position="115"/>
    </location>
</feature>
<keyword evidence="1" id="KW-0812">Transmembrane</keyword>
<dbReference type="RefSeq" id="WP_043919475.1">
    <property type="nucleotide sequence ID" value="NZ_FZPF01000009.1"/>
</dbReference>
<name>A0A0D1D6G6_9RHOB</name>
<gene>
    <name evidence="2" type="ORF">jaqu_26800</name>
</gene>
<comment type="caution">
    <text evidence="2">The sequence shown here is derived from an EMBL/GenBank/DDBJ whole genome shotgun (WGS) entry which is preliminary data.</text>
</comment>
<protein>
    <submittedName>
        <fullName evidence="2">Uncharacterized protein</fullName>
    </submittedName>
</protein>
<feature type="transmembrane region" description="Helical" evidence="1">
    <location>
        <begin position="62"/>
        <end position="84"/>
    </location>
</feature>
<proteinExistence type="predicted"/>
<organism evidence="2 3">
    <name type="scientific">Jannaschia aquimarina</name>
    <dbReference type="NCBI Taxonomy" id="935700"/>
    <lineage>
        <taxon>Bacteria</taxon>
        <taxon>Pseudomonadati</taxon>
        <taxon>Pseudomonadota</taxon>
        <taxon>Alphaproteobacteria</taxon>
        <taxon>Rhodobacterales</taxon>
        <taxon>Roseobacteraceae</taxon>
        <taxon>Jannaschia</taxon>
    </lineage>
</organism>
<evidence type="ECO:0000313" key="3">
    <source>
        <dbReference type="Proteomes" id="UP000032232"/>
    </source>
</evidence>
<evidence type="ECO:0000256" key="1">
    <source>
        <dbReference type="SAM" id="Phobius"/>
    </source>
</evidence>
<dbReference type="EMBL" id="JYFE01000048">
    <property type="protein sequence ID" value="KIT15583.1"/>
    <property type="molecule type" value="Genomic_DNA"/>
</dbReference>
<sequence>MTTQDLLKTPPMIAAGLLPIVVVALSVSPSAPYWPWIFVEVHCVVAYVTMPPEVGSTRSAHLAWHLACPLLIAGLMTEGLVLAGAPREEILLLLGFALFALLTAGNTVAYFVRSLFCRGDLNIRRTWTLGIMGGSTVMMGSVIEALLAA</sequence>
<evidence type="ECO:0000313" key="2">
    <source>
        <dbReference type="EMBL" id="KIT15583.1"/>
    </source>
</evidence>
<dbReference type="AlphaFoldDB" id="A0A0D1D6G6"/>
<feature type="transmembrane region" description="Helical" evidence="1">
    <location>
        <begin position="127"/>
        <end position="148"/>
    </location>
</feature>
<keyword evidence="1" id="KW-0472">Membrane</keyword>
<dbReference type="PATRIC" id="fig|935700.4.peg.2771"/>
<accession>A0A0D1D6G6</accession>
<keyword evidence="3" id="KW-1185">Reference proteome</keyword>
<keyword evidence="1" id="KW-1133">Transmembrane helix</keyword>